<dbReference type="AlphaFoldDB" id="X0U0K3"/>
<name>X0U0K3_9ZZZZ</name>
<evidence type="ECO:0000313" key="6">
    <source>
        <dbReference type="EMBL" id="GAF99019.1"/>
    </source>
</evidence>
<keyword evidence="4" id="KW-0560">Oxidoreductase</keyword>
<comment type="cofactor">
    <cofactor evidence="1">
        <name>FAD</name>
        <dbReference type="ChEBI" id="CHEBI:57692"/>
    </cofactor>
</comment>
<evidence type="ECO:0000256" key="1">
    <source>
        <dbReference type="ARBA" id="ARBA00001974"/>
    </source>
</evidence>
<dbReference type="PANTHER" id="PTHR42716">
    <property type="entry name" value="L-ASPARTATE OXIDASE"/>
    <property type="match status" value="1"/>
</dbReference>
<dbReference type="Pfam" id="PF00890">
    <property type="entry name" value="FAD_binding_2"/>
    <property type="match status" value="1"/>
</dbReference>
<sequence>MVKNGPERVRELAKWGVDFSLNEKNEDEFDLGLEGGHSRRRILHVADITGKEIVTILAKAVKKERNIAIYEEFIALNLILDPEKGPSRPEAPLGRRRKRCWGAYVLDKKKGVIHTFLAQIIVLATGGAGKIYLYTSNSDVATGDGIAMAYRAGARITHMEFMQFHPTCLYHPQAKSFLISEAVRGEGGIL</sequence>
<accession>X0U0K3</accession>
<dbReference type="GO" id="GO:0008734">
    <property type="term" value="F:L-aspartate oxidase activity"/>
    <property type="evidence" value="ECO:0007669"/>
    <property type="project" value="InterPro"/>
</dbReference>
<dbReference type="Gene3D" id="3.50.50.60">
    <property type="entry name" value="FAD/NAD(P)-binding domain"/>
    <property type="match status" value="1"/>
</dbReference>
<dbReference type="EMBL" id="BARS01012368">
    <property type="protein sequence ID" value="GAF99019.1"/>
    <property type="molecule type" value="Genomic_DNA"/>
</dbReference>
<comment type="caution">
    <text evidence="6">The sequence shown here is derived from an EMBL/GenBank/DDBJ whole genome shotgun (WGS) entry which is preliminary data.</text>
</comment>
<protein>
    <recommendedName>
        <fullName evidence="5">FAD-dependent oxidoreductase 2 FAD-binding domain-containing protein</fullName>
    </recommendedName>
</protein>
<reference evidence="6" key="1">
    <citation type="journal article" date="2014" name="Front. Microbiol.">
        <title>High frequency of phylogenetically diverse reductive dehalogenase-homologous genes in deep subseafloor sedimentary metagenomes.</title>
        <authorList>
            <person name="Kawai M."/>
            <person name="Futagami T."/>
            <person name="Toyoda A."/>
            <person name="Takaki Y."/>
            <person name="Nishi S."/>
            <person name="Hori S."/>
            <person name="Arai W."/>
            <person name="Tsubouchi T."/>
            <person name="Morono Y."/>
            <person name="Uchiyama I."/>
            <person name="Ito T."/>
            <person name="Fujiyama A."/>
            <person name="Inagaki F."/>
            <person name="Takami H."/>
        </authorList>
    </citation>
    <scope>NUCLEOTIDE SEQUENCE</scope>
    <source>
        <strain evidence="6">Expedition CK06-06</strain>
    </source>
</reference>
<gene>
    <name evidence="6" type="ORF">S01H1_22070</name>
</gene>
<evidence type="ECO:0000259" key="5">
    <source>
        <dbReference type="Pfam" id="PF00890"/>
    </source>
</evidence>
<evidence type="ECO:0000256" key="2">
    <source>
        <dbReference type="ARBA" id="ARBA00022630"/>
    </source>
</evidence>
<dbReference type="InterPro" id="IPR036188">
    <property type="entry name" value="FAD/NAD-bd_sf"/>
</dbReference>
<keyword evidence="2" id="KW-0285">Flavoprotein</keyword>
<dbReference type="InterPro" id="IPR003953">
    <property type="entry name" value="FAD-dep_OxRdtase_2_FAD-bd"/>
</dbReference>
<dbReference type="InterPro" id="IPR005288">
    <property type="entry name" value="NadB"/>
</dbReference>
<dbReference type="PANTHER" id="PTHR42716:SF2">
    <property type="entry name" value="L-ASPARTATE OXIDASE, CHLOROPLASTIC"/>
    <property type="match status" value="1"/>
</dbReference>
<dbReference type="GO" id="GO:0034628">
    <property type="term" value="P:'de novo' NAD+ biosynthetic process from L-aspartate"/>
    <property type="evidence" value="ECO:0007669"/>
    <property type="project" value="TreeGrafter"/>
</dbReference>
<proteinExistence type="predicted"/>
<keyword evidence="3" id="KW-0274">FAD</keyword>
<feature type="domain" description="FAD-dependent oxidoreductase 2 FAD-binding" evidence="5">
    <location>
        <begin position="1"/>
        <end position="190"/>
    </location>
</feature>
<evidence type="ECO:0000256" key="3">
    <source>
        <dbReference type="ARBA" id="ARBA00022827"/>
    </source>
</evidence>
<dbReference type="SUPFAM" id="SSF51905">
    <property type="entry name" value="FAD/NAD(P)-binding domain"/>
    <property type="match status" value="1"/>
</dbReference>
<organism evidence="6">
    <name type="scientific">marine sediment metagenome</name>
    <dbReference type="NCBI Taxonomy" id="412755"/>
    <lineage>
        <taxon>unclassified sequences</taxon>
        <taxon>metagenomes</taxon>
        <taxon>ecological metagenomes</taxon>
    </lineage>
</organism>
<feature type="non-terminal residue" evidence="6">
    <location>
        <position position="190"/>
    </location>
</feature>
<evidence type="ECO:0000256" key="4">
    <source>
        <dbReference type="ARBA" id="ARBA00023002"/>
    </source>
</evidence>